<dbReference type="Ensembl" id="ENSCRFT00000014467.1">
    <property type="protein sequence ID" value="ENSCRFP00000013974.1"/>
    <property type="gene ID" value="ENSCRFG00000009989.1"/>
</dbReference>
<dbReference type="InterPro" id="IPR003006">
    <property type="entry name" value="Ig/MHC_CS"/>
</dbReference>
<reference evidence="4" key="2">
    <citation type="submission" date="2025-09" db="UniProtKB">
        <authorList>
            <consortium name="Ensembl"/>
        </authorList>
    </citation>
    <scope>IDENTIFICATION</scope>
</reference>
<sequence length="462" mass="49277">MNWVPAINLDLLINGFGLRAAVTLQESGGDLRPPGGSLTLLCRASGFDFGPNSRIFWVRQRTGRTEMEVLGGGGKFRISGGDGRGSAALTADGLGHEDSGVYFCAAHGWDLWGKMDLWGRTGSMGQEDLWARPSAPSVFPLVTCGLGSAPSRPIGCLASGFIPAPVAISWSPAPPSSPAPIPQVRAASGTFRAGSRFLLQGASASGSGRSFRCQVRHEATATTKSSEVKDKGGWACPGCPISVFILPPSPSDLYITQTPKISCLVTSLPSDQDLSITWSRPSGGGALREPLPLKLTNQYNGTFTALSQLPVTTADWEGGASFACRVGHADLPAPVERTMEKRQGKSLPPSVYLIPPPADELSGPRPTLSLTCLVRGFFPENIDVQWQKNHESLGFAQNAENFGASTAPARREKGGAGSFFLYSRLEVEREEWEKGTTFVCTVVHEGLPLRFVQRSLHRNPGN</sequence>
<dbReference type="SMART" id="SM00406">
    <property type="entry name" value="IGv"/>
    <property type="match status" value="1"/>
</dbReference>
<feature type="region of interest" description="Disordered" evidence="2">
    <location>
        <begin position="339"/>
        <end position="358"/>
    </location>
</feature>
<feature type="domain" description="Ig-like" evidence="3">
    <location>
        <begin position="349"/>
        <end position="457"/>
    </location>
</feature>
<feature type="domain" description="Ig-like" evidence="3">
    <location>
        <begin position="136"/>
        <end position="229"/>
    </location>
</feature>
<dbReference type="InterPro" id="IPR007110">
    <property type="entry name" value="Ig-like_dom"/>
</dbReference>
<dbReference type="Proteomes" id="UP000694396">
    <property type="component" value="Unplaced"/>
</dbReference>
<dbReference type="PROSITE" id="PS50835">
    <property type="entry name" value="IG_LIKE"/>
    <property type="match status" value="4"/>
</dbReference>
<dbReference type="CDD" id="cd05768">
    <property type="entry name" value="IgC1_CH3_IgAGD_CH4_IgAEM"/>
    <property type="match status" value="1"/>
</dbReference>
<dbReference type="PANTHER" id="PTHR23411">
    <property type="entry name" value="TAPASIN"/>
    <property type="match status" value="1"/>
</dbReference>
<evidence type="ECO:0000256" key="1">
    <source>
        <dbReference type="ARBA" id="ARBA00023319"/>
    </source>
</evidence>
<dbReference type="SUPFAM" id="SSF48726">
    <property type="entry name" value="Immunoglobulin"/>
    <property type="match status" value="4"/>
</dbReference>
<dbReference type="FunFam" id="2.60.40.10:FF:000998">
    <property type="entry name" value="Immunoglobulin heavy constant epsilon"/>
    <property type="match status" value="1"/>
</dbReference>
<accession>A0A8C3R0Y2</accession>
<protein>
    <recommendedName>
        <fullName evidence="3">Ig-like domain-containing protein</fullName>
    </recommendedName>
</protein>
<dbReference type="InterPro" id="IPR050380">
    <property type="entry name" value="Immune_Resp_Modulators"/>
</dbReference>
<feature type="domain" description="Ig-like" evidence="3">
    <location>
        <begin position="5"/>
        <end position="106"/>
    </location>
</feature>
<dbReference type="InterPro" id="IPR003599">
    <property type="entry name" value="Ig_sub"/>
</dbReference>
<dbReference type="InterPro" id="IPR036179">
    <property type="entry name" value="Ig-like_dom_sf"/>
</dbReference>
<dbReference type="InterPro" id="IPR013783">
    <property type="entry name" value="Ig-like_fold"/>
</dbReference>
<keyword evidence="5" id="KW-1185">Reference proteome</keyword>
<dbReference type="SMART" id="SM00409">
    <property type="entry name" value="IG"/>
    <property type="match status" value="1"/>
</dbReference>
<feature type="domain" description="Ig-like" evidence="3">
    <location>
        <begin position="240"/>
        <end position="340"/>
    </location>
</feature>
<proteinExistence type="predicted"/>
<organism evidence="4 5">
    <name type="scientific">Cyanoderma ruficeps</name>
    <name type="common">rufous-capped babbler</name>
    <dbReference type="NCBI Taxonomy" id="181631"/>
    <lineage>
        <taxon>Eukaryota</taxon>
        <taxon>Metazoa</taxon>
        <taxon>Chordata</taxon>
        <taxon>Craniata</taxon>
        <taxon>Vertebrata</taxon>
        <taxon>Euteleostomi</taxon>
        <taxon>Archelosauria</taxon>
        <taxon>Archosauria</taxon>
        <taxon>Dinosauria</taxon>
        <taxon>Saurischia</taxon>
        <taxon>Theropoda</taxon>
        <taxon>Coelurosauria</taxon>
        <taxon>Aves</taxon>
        <taxon>Neognathae</taxon>
        <taxon>Neoaves</taxon>
        <taxon>Telluraves</taxon>
        <taxon>Australaves</taxon>
        <taxon>Passeriformes</taxon>
        <taxon>Sylvioidea</taxon>
        <taxon>Timaliidae</taxon>
        <taxon>Cyanoderma</taxon>
    </lineage>
</organism>
<dbReference type="AlphaFoldDB" id="A0A8C3R0Y2"/>
<dbReference type="SMART" id="SM00407">
    <property type="entry name" value="IGc1"/>
    <property type="match status" value="3"/>
</dbReference>
<name>A0A8C3R0Y2_9PASS</name>
<evidence type="ECO:0000313" key="5">
    <source>
        <dbReference type="Proteomes" id="UP000694396"/>
    </source>
</evidence>
<reference evidence="4" key="1">
    <citation type="submission" date="2025-08" db="UniProtKB">
        <authorList>
            <consortium name="Ensembl"/>
        </authorList>
    </citation>
    <scope>IDENTIFICATION</scope>
</reference>
<dbReference type="FunFam" id="2.60.40.10:FF:000463">
    <property type="entry name" value="Immunoglobulin heavy constant gamma 1"/>
    <property type="match status" value="1"/>
</dbReference>
<dbReference type="InterPro" id="IPR013106">
    <property type="entry name" value="Ig_V-set"/>
</dbReference>
<dbReference type="Pfam" id="PF07654">
    <property type="entry name" value="C1-set"/>
    <property type="match status" value="2"/>
</dbReference>
<evidence type="ECO:0000256" key="2">
    <source>
        <dbReference type="SAM" id="MobiDB-lite"/>
    </source>
</evidence>
<dbReference type="Gene3D" id="2.60.40.10">
    <property type="entry name" value="Immunoglobulins"/>
    <property type="match status" value="4"/>
</dbReference>
<dbReference type="InterPro" id="IPR003597">
    <property type="entry name" value="Ig_C1-set"/>
</dbReference>
<evidence type="ECO:0000313" key="4">
    <source>
        <dbReference type="Ensembl" id="ENSCRFP00000013974.1"/>
    </source>
</evidence>
<keyword evidence="1" id="KW-0393">Immunoglobulin domain</keyword>
<evidence type="ECO:0000259" key="3">
    <source>
        <dbReference type="PROSITE" id="PS50835"/>
    </source>
</evidence>
<dbReference type="PROSITE" id="PS00290">
    <property type="entry name" value="IG_MHC"/>
    <property type="match status" value="3"/>
</dbReference>